<comment type="similarity">
    <text evidence="1 2">Belongs to the UPF0102 family.</text>
</comment>
<organism evidence="3 4">
    <name type="scientific">Candidatus Beckwithbacteria bacterium GW2011_GWA2_43_10</name>
    <dbReference type="NCBI Taxonomy" id="1618369"/>
    <lineage>
        <taxon>Bacteria</taxon>
        <taxon>Candidatus Beckwithiibacteriota</taxon>
    </lineage>
</organism>
<evidence type="ECO:0000313" key="3">
    <source>
        <dbReference type="EMBL" id="KKS80134.1"/>
    </source>
</evidence>
<evidence type="ECO:0000256" key="2">
    <source>
        <dbReference type="HAMAP-Rule" id="MF_00048"/>
    </source>
</evidence>
<dbReference type="Proteomes" id="UP000034213">
    <property type="component" value="Unassembled WGS sequence"/>
</dbReference>
<dbReference type="Pfam" id="PF02021">
    <property type="entry name" value="UPF0102"/>
    <property type="match status" value="1"/>
</dbReference>
<dbReference type="InterPro" id="IPR011856">
    <property type="entry name" value="tRNA_endonuc-like_dom_sf"/>
</dbReference>
<dbReference type="SUPFAM" id="SSF52980">
    <property type="entry name" value="Restriction endonuclease-like"/>
    <property type="match status" value="1"/>
</dbReference>
<gene>
    <name evidence="3" type="ORF">UV54_C0015G0002</name>
</gene>
<dbReference type="PANTHER" id="PTHR34039">
    <property type="entry name" value="UPF0102 PROTEIN YRAN"/>
    <property type="match status" value="1"/>
</dbReference>
<comment type="caution">
    <text evidence="3">The sequence shown here is derived from an EMBL/GenBank/DDBJ whole genome shotgun (WGS) entry which is preliminary data.</text>
</comment>
<dbReference type="EMBL" id="LCEW01000015">
    <property type="protein sequence ID" value="KKS80134.1"/>
    <property type="molecule type" value="Genomic_DNA"/>
</dbReference>
<protein>
    <recommendedName>
        <fullName evidence="2">UPF0102 protein UV54_C0015G0002</fullName>
    </recommendedName>
</protein>
<proteinExistence type="inferred from homology"/>
<accession>A0A0G1C3Z0</accession>
<name>A0A0G1C3Z0_9BACT</name>
<dbReference type="STRING" id="1618369.UV54_C0015G0002"/>
<dbReference type="CDD" id="cd20736">
    <property type="entry name" value="PoNe_Nuclease"/>
    <property type="match status" value="1"/>
</dbReference>
<dbReference type="InterPro" id="IPR003509">
    <property type="entry name" value="UPF0102_YraN-like"/>
</dbReference>
<dbReference type="HAMAP" id="MF_00048">
    <property type="entry name" value="UPF0102"/>
    <property type="match status" value="1"/>
</dbReference>
<dbReference type="PANTHER" id="PTHR34039:SF1">
    <property type="entry name" value="UPF0102 PROTEIN YRAN"/>
    <property type="match status" value="1"/>
</dbReference>
<dbReference type="AlphaFoldDB" id="A0A0G1C3Z0"/>
<dbReference type="GO" id="GO:0003676">
    <property type="term" value="F:nucleic acid binding"/>
    <property type="evidence" value="ECO:0007669"/>
    <property type="project" value="InterPro"/>
</dbReference>
<sequence length="147" mass="17116">MCVRGSKRCYNKVMKQDNKITGATGERAAAELLRKKGYEILERNFQTKFGEIDIVAKPHPRGERSSHLGGVTVFVEVKTKTSDEFGEPWEMVNQYKLEQVKRMGELWNIKNNWQGQCRIDVVGVWLKEGQVDKIEHWKKNFFKAKNL</sequence>
<dbReference type="InterPro" id="IPR011335">
    <property type="entry name" value="Restrct_endonuc-II-like"/>
</dbReference>
<reference evidence="3 4" key="1">
    <citation type="journal article" date="2015" name="Nature">
        <title>rRNA introns, odd ribosomes, and small enigmatic genomes across a large radiation of phyla.</title>
        <authorList>
            <person name="Brown C.T."/>
            <person name="Hug L.A."/>
            <person name="Thomas B.C."/>
            <person name="Sharon I."/>
            <person name="Castelle C.J."/>
            <person name="Singh A."/>
            <person name="Wilkins M.J."/>
            <person name="Williams K.H."/>
            <person name="Banfield J.F."/>
        </authorList>
    </citation>
    <scope>NUCLEOTIDE SEQUENCE [LARGE SCALE GENOMIC DNA]</scope>
</reference>
<evidence type="ECO:0000256" key="1">
    <source>
        <dbReference type="ARBA" id="ARBA00006738"/>
    </source>
</evidence>
<dbReference type="Gene3D" id="3.40.1350.10">
    <property type="match status" value="1"/>
</dbReference>
<evidence type="ECO:0000313" key="4">
    <source>
        <dbReference type="Proteomes" id="UP000034213"/>
    </source>
</evidence>